<keyword evidence="5 6" id="KW-0949">S-adenosyl-L-methionine</keyword>
<dbReference type="Proteomes" id="UP000178587">
    <property type="component" value="Unassembled WGS sequence"/>
</dbReference>
<dbReference type="GO" id="GO:0070475">
    <property type="term" value="P:rRNA base methylation"/>
    <property type="evidence" value="ECO:0007669"/>
    <property type="project" value="UniProtKB-UniRule"/>
</dbReference>
<gene>
    <name evidence="6" type="primary">rsmH</name>
    <name evidence="7" type="ORF">A3A34_02605</name>
</gene>
<dbReference type="EC" id="2.1.1.199" evidence="6"/>
<dbReference type="PANTHER" id="PTHR11265:SF0">
    <property type="entry name" value="12S RRNA N4-METHYLCYTIDINE METHYLTRANSFERASE"/>
    <property type="match status" value="1"/>
</dbReference>
<evidence type="ECO:0000256" key="1">
    <source>
        <dbReference type="ARBA" id="ARBA00010396"/>
    </source>
</evidence>
<dbReference type="EMBL" id="MFLU01000009">
    <property type="protein sequence ID" value="OGG75024.1"/>
    <property type="molecule type" value="Genomic_DNA"/>
</dbReference>
<dbReference type="Pfam" id="PF01795">
    <property type="entry name" value="Methyltransf_5"/>
    <property type="match status" value="1"/>
</dbReference>
<evidence type="ECO:0000256" key="6">
    <source>
        <dbReference type="HAMAP-Rule" id="MF_01007"/>
    </source>
</evidence>
<accession>A0A1F6EN13</accession>
<sequence length="296" mass="33179">MPVLLHEAIQLLAIKKSDTAVDATLGEGGHTREILKQLGPQGVYIGIDADGSALRRAQKNLSASVKEKKTHFVQANFRMLTSVLETLNIQTVDKVLFDLGWNSAQLSSGRGFSFRTDEPLRMTFDDTPHSKTLTAAYVVNEWSEETLRDILTGFGEERYARRIALMIVLRREKKKFDTARELADAIYNIVPPAYRHGKIHPATRTFQALRIAVNDELGAIQEGFEAAWNALSKDGRIAFITFHSVEARLVKNLMREKVKARGGRLIVKRAVMPSVEEVGKNPRSRSATLRVIEKQV</sequence>
<dbReference type="GO" id="GO:0071424">
    <property type="term" value="F:rRNA (cytosine-N4-)-methyltransferase activity"/>
    <property type="evidence" value="ECO:0007669"/>
    <property type="project" value="UniProtKB-UniRule"/>
</dbReference>
<evidence type="ECO:0000256" key="4">
    <source>
        <dbReference type="ARBA" id="ARBA00022679"/>
    </source>
</evidence>
<dbReference type="NCBIfam" id="TIGR00006">
    <property type="entry name" value="16S rRNA (cytosine(1402)-N(4))-methyltransferase RsmH"/>
    <property type="match status" value="1"/>
</dbReference>
<comment type="catalytic activity">
    <reaction evidence="6">
        <text>cytidine(1402) in 16S rRNA + S-adenosyl-L-methionine = N(4)-methylcytidine(1402) in 16S rRNA + S-adenosyl-L-homocysteine + H(+)</text>
        <dbReference type="Rhea" id="RHEA:42928"/>
        <dbReference type="Rhea" id="RHEA-COMP:10286"/>
        <dbReference type="Rhea" id="RHEA-COMP:10287"/>
        <dbReference type="ChEBI" id="CHEBI:15378"/>
        <dbReference type="ChEBI" id="CHEBI:57856"/>
        <dbReference type="ChEBI" id="CHEBI:59789"/>
        <dbReference type="ChEBI" id="CHEBI:74506"/>
        <dbReference type="ChEBI" id="CHEBI:82748"/>
        <dbReference type="EC" id="2.1.1.199"/>
    </reaction>
</comment>
<evidence type="ECO:0000256" key="2">
    <source>
        <dbReference type="ARBA" id="ARBA00022552"/>
    </source>
</evidence>
<feature type="binding site" evidence="6">
    <location>
        <position position="98"/>
    </location>
    <ligand>
        <name>S-adenosyl-L-methionine</name>
        <dbReference type="ChEBI" id="CHEBI:59789"/>
    </ligand>
</feature>
<name>A0A1F6EN13_9BACT</name>
<dbReference type="SUPFAM" id="SSF53335">
    <property type="entry name" value="S-adenosyl-L-methionine-dependent methyltransferases"/>
    <property type="match status" value="1"/>
</dbReference>
<feature type="binding site" evidence="6">
    <location>
        <position position="77"/>
    </location>
    <ligand>
        <name>S-adenosyl-L-methionine</name>
        <dbReference type="ChEBI" id="CHEBI:59789"/>
    </ligand>
</feature>
<keyword evidence="4 6" id="KW-0808">Transferase</keyword>
<dbReference type="STRING" id="1798507.A3A34_02605"/>
<dbReference type="HAMAP" id="MF_01007">
    <property type="entry name" value="16SrRNA_methyltr_H"/>
    <property type="match status" value="1"/>
</dbReference>
<dbReference type="InterPro" id="IPR029063">
    <property type="entry name" value="SAM-dependent_MTases_sf"/>
</dbReference>
<dbReference type="InterPro" id="IPR002903">
    <property type="entry name" value="RsmH"/>
</dbReference>
<evidence type="ECO:0000256" key="5">
    <source>
        <dbReference type="ARBA" id="ARBA00022691"/>
    </source>
</evidence>
<dbReference type="SUPFAM" id="SSF81799">
    <property type="entry name" value="Putative methyltransferase TM0872, insert domain"/>
    <property type="match status" value="1"/>
</dbReference>
<dbReference type="AlphaFoldDB" id="A0A1F6EN13"/>
<evidence type="ECO:0000256" key="3">
    <source>
        <dbReference type="ARBA" id="ARBA00022603"/>
    </source>
</evidence>
<dbReference type="InterPro" id="IPR023397">
    <property type="entry name" value="SAM-dep_MeTrfase_MraW_recog"/>
</dbReference>
<evidence type="ECO:0000313" key="8">
    <source>
        <dbReference type="Proteomes" id="UP000178587"/>
    </source>
</evidence>
<keyword evidence="2 6" id="KW-0698">rRNA processing</keyword>
<dbReference type="PANTHER" id="PTHR11265">
    <property type="entry name" value="S-ADENOSYL-METHYLTRANSFERASE MRAW"/>
    <property type="match status" value="1"/>
</dbReference>
<comment type="similarity">
    <text evidence="1 6">Belongs to the methyltransferase superfamily. RsmH family.</text>
</comment>
<feature type="binding site" evidence="6">
    <location>
        <position position="48"/>
    </location>
    <ligand>
        <name>S-adenosyl-L-methionine</name>
        <dbReference type="ChEBI" id="CHEBI:59789"/>
    </ligand>
</feature>
<comment type="subcellular location">
    <subcellularLocation>
        <location evidence="6">Cytoplasm</location>
    </subcellularLocation>
</comment>
<dbReference type="Gene3D" id="3.40.50.150">
    <property type="entry name" value="Vaccinia Virus protein VP39"/>
    <property type="match status" value="1"/>
</dbReference>
<keyword evidence="3 6" id="KW-0489">Methyltransferase</keyword>
<keyword evidence="6" id="KW-0963">Cytoplasm</keyword>
<reference evidence="7 8" key="1">
    <citation type="journal article" date="2016" name="Nat. Commun.">
        <title>Thousands of microbial genomes shed light on interconnected biogeochemical processes in an aquifer system.</title>
        <authorList>
            <person name="Anantharaman K."/>
            <person name="Brown C.T."/>
            <person name="Hug L.A."/>
            <person name="Sharon I."/>
            <person name="Castelle C.J."/>
            <person name="Probst A.J."/>
            <person name="Thomas B.C."/>
            <person name="Singh A."/>
            <person name="Wilkins M.J."/>
            <person name="Karaoz U."/>
            <person name="Brodie E.L."/>
            <person name="Williams K.H."/>
            <person name="Hubbard S.S."/>
            <person name="Banfield J.F."/>
        </authorList>
    </citation>
    <scope>NUCLEOTIDE SEQUENCE [LARGE SCALE GENOMIC DNA]</scope>
</reference>
<dbReference type="PIRSF" id="PIRSF004486">
    <property type="entry name" value="MraW"/>
    <property type="match status" value="1"/>
</dbReference>
<dbReference type="GO" id="GO:0005737">
    <property type="term" value="C:cytoplasm"/>
    <property type="evidence" value="ECO:0007669"/>
    <property type="project" value="UniProtKB-SubCell"/>
</dbReference>
<feature type="binding site" evidence="6">
    <location>
        <position position="105"/>
    </location>
    <ligand>
        <name>S-adenosyl-L-methionine</name>
        <dbReference type="ChEBI" id="CHEBI:59789"/>
    </ligand>
</feature>
<evidence type="ECO:0000313" key="7">
    <source>
        <dbReference type="EMBL" id="OGG75024.1"/>
    </source>
</evidence>
<dbReference type="Gene3D" id="1.10.150.170">
    <property type="entry name" value="Putative methyltransferase TM0872, insert domain"/>
    <property type="match status" value="1"/>
</dbReference>
<comment type="caution">
    <text evidence="7">The sequence shown here is derived from an EMBL/GenBank/DDBJ whole genome shotgun (WGS) entry which is preliminary data.</text>
</comment>
<feature type="binding site" evidence="6">
    <location>
        <begin position="28"/>
        <end position="30"/>
    </location>
    <ligand>
        <name>S-adenosyl-L-methionine</name>
        <dbReference type="ChEBI" id="CHEBI:59789"/>
    </ligand>
</feature>
<protein>
    <recommendedName>
        <fullName evidence="6">Ribosomal RNA small subunit methyltransferase H</fullName>
        <ecNumber evidence="6">2.1.1.199</ecNumber>
    </recommendedName>
    <alternativeName>
        <fullName evidence="6">16S rRNA m(4)C1402 methyltransferase</fullName>
    </alternativeName>
    <alternativeName>
        <fullName evidence="6">rRNA (cytosine-N(4)-)-methyltransferase RsmH</fullName>
    </alternativeName>
</protein>
<proteinExistence type="inferred from homology"/>
<comment type="function">
    <text evidence="6">Specifically methylates the N4 position of cytidine in position 1402 (C1402) of 16S rRNA.</text>
</comment>
<organism evidence="7 8">
    <name type="scientific">Candidatus Kaiserbacteria bacterium RIFCSPLOWO2_01_FULL_50_24</name>
    <dbReference type="NCBI Taxonomy" id="1798507"/>
    <lineage>
        <taxon>Bacteria</taxon>
        <taxon>Candidatus Kaiseribacteriota</taxon>
    </lineage>
</organism>